<dbReference type="OrthoDB" id="3038868at2759"/>
<dbReference type="AlphaFoldDB" id="A0A8H6X6B2"/>
<feature type="region of interest" description="Disordered" evidence="1">
    <location>
        <begin position="139"/>
        <end position="162"/>
    </location>
</feature>
<proteinExistence type="predicted"/>
<sequence length="336" mass="37059">MHKSISKLDVEFILGLDDFMSLYSSFRELSVAGQNTDETLCALQKMVENELCKASGRVKEFGAICDIYAKSGRATLAAFMKDNVKAARRARGFREGISSVEESQQVYDALEKIDESIAKIGKHLREAQMFWETIGRNLRSVPPTPTGGPAPKPPNGITSGPVEDRIERQSQNVHTGLDMVHQTVQKRTESPKLRKAGVGLVSEASKAVNDCAAVSSLQSSVVTELQCHPSDSKRRCITLSQLRNALGSIVKSNKGLLLGFEKYQQQVYLLFWFAGTSAEDKLPRNSPEHQVAFSVLFSKGLCLYAAPFEAAFTGLMPQLRGIQTFWEDLKRRAAGL</sequence>
<protein>
    <submittedName>
        <fullName evidence="2">Uncharacterized protein</fullName>
    </submittedName>
</protein>
<feature type="compositionally biased region" description="Pro residues" evidence="1">
    <location>
        <begin position="142"/>
        <end position="154"/>
    </location>
</feature>
<gene>
    <name evidence="2" type="ORF">MSAN_02340400</name>
</gene>
<comment type="caution">
    <text evidence="2">The sequence shown here is derived from an EMBL/GenBank/DDBJ whole genome shotgun (WGS) entry which is preliminary data.</text>
</comment>
<dbReference type="EMBL" id="JACAZH010000041">
    <property type="protein sequence ID" value="KAF7335297.1"/>
    <property type="molecule type" value="Genomic_DNA"/>
</dbReference>
<organism evidence="2 3">
    <name type="scientific">Mycena sanguinolenta</name>
    <dbReference type="NCBI Taxonomy" id="230812"/>
    <lineage>
        <taxon>Eukaryota</taxon>
        <taxon>Fungi</taxon>
        <taxon>Dikarya</taxon>
        <taxon>Basidiomycota</taxon>
        <taxon>Agaricomycotina</taxon>
        <taxon>Agaricomycetes</taxon>
        <taxon>Agaricomycetidae</taxon>
        <taxon>Agaricales</taxon>
        <taxon>Marasmiineae</taxon>
        <taxon>Mycenaceae</taxon>
        <taxon>Mycena</taxon>
    </lineage>
</organism>
<keyword evidence="3" id="KW-1185">Reference proteome</keyword>
<name>A0A8H6X6B2_9AGAR</name>
<evidence type="ECO:0000313" key="2">
    <source>
        <dbReference type="EMBL" id="KAF7335297.1"/>
    </source>
</evidence>
<dbReference type="Proteomes" id="UP000623467">
    <property type="component" value="Unassembled WGS sequence"/>
</dbReference>
<accession>A0A8H6X6B2</accession>
<reference evidence="2" key="1">
    <citation type="submission" date="2020-05" db="EMBL/GenBank/DDBJ databases">
        <title>Mycena genomes resolve the evolution of fungal bioluminescence.</title>
        <authorList>
            <person name="Tsai I.J."/>
        </authorList>
    </citation>
    <scope>NUCLEOTIDE SEQUENCE</scope>
    <source>
        <strain evidence="2">160909Yilan</strain>
    </source>
</reference>
<evidence type="ECO:0000313" key="3">
    <source>
        <dbReference type="Proteomes" id="UP000623467"/>
    </source>
</evidence>
<evidence type="ECO:0000256" key="1">
    <source>
        <dbReference type="SAM" id="MobiDB-lite"/>
    </source>
</evidence>